<feature type="domain" description="MYND-type" evidence="5">
    <location>
        <begin position="4"/>
        <end position="42"/>
    </location>
</feature>
<organism evidence="6 7">
    <name type="scientific">Mycena alexandri</name>
    <dbReference type="NCBI Taxonomy" id="1745969"/>
    <lineage>
        <taxon>Eukaryota</taxon>
        <taxon>Fungi</taxon>
        <taxon>Dikarya</taxon>
        <taxon>Basidiomycota</taxon>
        <taxon>Agaricomycotina</taxon>
        <taxon>Agaricomycetes</taxon>
        <taxon>Agaricomycetidae</taxon>
        <taxon>Agaricales</taxon>
        <taxon>Marasmiineae</taxon>
        <taxon>Mycenaceae</taxon>
        <taxon>Mycena</taxon>
    </lineage>
</organism>
<evidence type="ECO:0000256" key="2">
    <source>
        <dbReference type="ARBA" id="ARBA00022771"/>
    </source>
</evidence>
<dbReference type="Pfam" id="PF01753">
    <property type="entry name" value="zf-MYND"/>
    <property type="match status" value="1"/>
</dbReference>
<protein>
    <recommendedName>
        <fullName evidence="5">MYND-type domain-containing protein</fullName>
    </recommendedName>
</protein>
<evidence type="ECO:0000259" key="5">
    <source>
        <dbReference type="PROSITE" id="PS50865"/>
    </source>
</evidence>
<keyword evidence="7" id="KW-1185">Reference proteome</keyword>
<evidence type="ECO:0000256" key="1">
    <source>
        <dbReference type="ARBA" id="ARBA00022723"/>
    </source>
</evidence>
<dbReference type="GO" id="GO:0008270">
    <property type="term" value="F:zinc ion binding"/>
    <property type="evidence" value="ECO:0007669"/>
    <property type="project" value="UniProtKB-KW"/>
</dbReference>
<evidence type="ECO:0000313" key="6">
    <source>
        <dbReference type="EMBL" id="KAJ7031660.1"/>
    </source>
</evidence>
<dbReference type="EMBL" id="JARJCM010000080">
    <property type="protein sequence ID" value="KAJ7031660.1"/>
    <property type="molecule type" value="Genomic_DNA"/>
</dbReference>
<dbReference type="AlphaFoldDB" id="A0AAD6SSD9"/>
<evidence type="ECO:0000313" key="7">
    <source>
        <dbReference type="Proteomes" id="UP001218188"/>
    </source>
</evidence>
<dbReference type="PROSITE" id="PS50865">
    <property type="entry name" value="ZF_MYND_2"/>
    <property type="match status" value="1"/>
</dbReference>
<keyword evidence="1" id="KW-0479">Metal-binding</keyword>
<dbReference type="Gene3D" id="6.10.140.2220">
    <property type="match status" value="1"/>
</dbReference>
<dbReference type="InterPro" id="IPR002893">
    <property type="entry name" value="Znf_MYND"/>
</dbReference>
<dbReference type="Proteomes" id="UP001218188">
    <property type="component" value="Unassembled WGS sequence"/>
</dbReference>
<comment type="caution">
    <text evidence="6">The sequence shown here is derived from an EMBL/GenBank/DDBJ whole genome shotgun (WGS) entry which is preliminary data.</text>
</comment>
<dbReference type="SUPFAM" id="SSF144232">
    <property type="entry name" value="HIT/MYND zinc finger-like"/>
    <property type="match status" value="1"/>
</dbReference>
<reference evidence="6" key="1">
    <citation type="submission" date="2023-03" db="EMBL/GenBank/DDBJ databases">
        <title>Massive genome expansion in bonnet fungi (Mycena s.s.) driven by repeated elements and novel gene families across ecological guilds.</title>
        <authorList>
            <consortium name="Lawrence Berkeley National Laboratory"/>
            <person name="Harder C.B."/>
            <person name="Miyauchi S."/>
            <person name="Viragh M."/>
            <person name="Kuo A."/>
            <person name="Thoen E."/>
            <person name="Andreopoulos B."/>
            <person name="Lu D."/>
            <person name="Skrede I."/>
            <person name="Drula E."/>
            <person name="Henrissat B."/>
            <person name="Morin E."/>
            <person name="Kohler A."/>
            <person name="Barry K."/>
            <person name="LaButti K."/>
            <person name="Morin E."/>
            <person name="Salamov A."/>
            <person name="Lipzen A."/>
            <person name="Mereny Z."/>
            <person name="Hegedus B."/>
            <person name="Baldrian P."/>
            <person name="Stursova M."/>
            <person name="Weitz H."/>
            <person name="Taylor A."/>
            <person name="Grigoriev I.V."/>
            <person name="Nagy L.G."/>
            <person name="Martin F."/>
            <person name="Kauserud H."/>
        </authorList>
    </citation>
    <scope>NUCLEOTIDE SEQUENCE</scope>
    <source>
        <strain evidence="6">CBHHK200</strain>
    </source>
</reference>
<evidence type="ECO:0000256" key="3">
    <source>
        <dbReference type="ARBA" id="ARBA00022833"/>
    </source>
</evidence>
<evidence type="ECO:0000256" key="4">
    <source>
        <dbReference type="PROSITE-ProRule" id="PRU00134"/>
    </source>
</evidence>
<name>A0AAD6SSD9_9AGAR</name>
<keyword evidence="2 4" id="KW-0863">Zinc-finger</keyword>
<gene>
    <name evidence="6" type="ORF">C8F04DRAFT_696622</name>
</gene>
<keyword evidence="3" id="KW-0862">Zinc</keyword>
<accession>A0AAD6SSD9</accession>
<proteinExistence type="predicted"/>
<sequence>MARCSVCKKEPEKPLRCSQCQKTIYCSTDCQKKDWKTHKRSVCTKPAVFHKLDKMMNKNPVMASLQSLEQAVWADRVRNPQTIGACDGCFRRFRGFPPREEEEEDENTPDAGDAFKHCKDCDWTICRDCTHPQSQGVPYFDRPAGTCRCPTANFGVSYCRSTPSYLDGDGRKPYHGDRHPAMAGSGYSAASFESQERECRTCGVSARHLKKEHLKDALPGIV</sequence>